<dbReference type="AlphaFoldDB" id="A0A6S6M1N8"/>
<name>A0A6S6M1N8_9BACT</name>
<accession>A0A6S6M1N8</accession>
<organism evidence="2 3">
    <name type="scientific">Citrifermentans bremense</name>
    <dbReference type="NCBI Taxonomy" id="60035"/>
    <lineage>
        <taxon>Bacteria</taxon>
        <taxon>Pseudomonadati</taxon>
        <taxon>Thermodesulfobacteriota</taxon>
        <taxon>Desulfuromonadia</taxon>
        <taxon>Geobacterales</taxon>
        <taxon>Geobacteraceae</taxon>
        <taxon>Citrifermentans</taxon>
    </lineage>
</organism>
<dbReference type="KEGG" id="gbn:GEOBRER4_30320"/>
<dbReference type="PROSITE" id="PS51257">
    <property type="entry name" value="PROKAR_LIPOPROTEIN"/>
    <property type="match status" value="1"/>
</dbReference>
<keyword evidence="3" id="KW-1185">Reference proteome</keyword>
<dbReference type="Proteomes" id="UP000515472">
    <property type="component" value="Chromosome"/>
</dbReference>
<protein>
    <submittedName>
        <fullName evidence="2">Putative lipoprotein</fullName>
    </submittedName>
</protein>
<reference evidence="2 3" key="1">
    <citation type="submission" date="2020-06" db="EMBL/GenBank/DDBJ databases">
        <title>Interaction of electrochemicaly active bacteria, Geobacter bremensis R4 on different carbon anode.</title>
        <authorList>
            <person name="Meng L."/>
            <person name="Yoshida N."/>
        </authorList>
    </citation>
    <scope>NUCLEOTIDE SEQUENCE [LARGE SCALE GENOMIC DNA]</scope>
    <source>
        <strain evidence="2 3">R4</strain>
    </source>
</reference>
<proteinExistence type="predicted"/>
<evidence type="ECO:0000313" key="3">
    <source>
        <dbReference type="Proteomes" id="UP000515472"/>
    </source>
</evidence>
<evidence type="ECO:0000256" key="1">
    <source>
        <dbReference type="SAM" id="SignalP"/>
    </source>
</evidence>
<keyword evidence="2" id="KW-0449">Lipoprotein</keyword>
<keyword evidence="1" id="KW-0732">Signal</keyword>
<sequence>MRPLIGLLLLLATLTAGCATTAPDHRQRLEALPEHYRQFDLVMGWETRVDNGGTAVEGVVQNVRYFLMRDLEIWVALLGPQGKPVQREVSFVIPTDLKQDEIAPFSVRLPMAVKPGDRLRFTYKYRASEGGDGLERGNSWMQSFERVVAPR</sequence>
<dbReference type="RefSeq" id="WP_185243047.1">
    <property type="nucleotide sequence ID" value="NZ_AP023213.1"/>
</dbReference>
<feature type="signal peptide" evidence="1">
    <location>
        <begin position="1"/>
        <end position="18"/>
    </location>
</feature>
<gene>
    <name evidence="2" type="ORF">GEOBRER4_n3167</name>
</gene>
<feature type="chain" id="PRO_5028424691" evidence="1">
    <location>
        <begin position="19"/>
        <end position="151"/>
    </location>
</feature>
<dbReference type="EMBL" id="AP023213">
    <property type="protein sequence ID" value="BCG48282.1"/>
    <property type="molecule type" value="Genomic_DNA"/>
</dbReference>
<evidence type="ECO:0000313" key="2">
    <source>
        <dbReference type="EMBL" id="BCG48282.1"/>
    </source>
</evidence>